<name>A0A086THY5_HAPC1</name>
<organism evidence="4 5">
    <name type="scientific">Hapsidospora chrysogenum (strain ATCC 11550 / CBS 779.69 / DSM 880 / IAM 14645 / JCM 23072 / IMI 49137)</name>
    <name type="common">Acremonium chrysogenum</name>
    <dbReference type="NCBI Taxonomy" id="857340"/>
    <lineage>
        <taxon>Eukaryota</taxon>
        <taxon>Fungi</taxon>
        <taxon>Dikarya</taxon>
        <taxon>Ascomycota</taxon>
        <taxon>Pezizomycotina</taxon>
        <taxon>Sordariomycetes</taxon>
        <taxon>Hypocreomycetidae</taxon>
        <taxon>Hypocreales</taxon>
        <taxon>Bionectriaceae</taxon>
        <taxon>Hapsidospora</taxon>
    </lineage>
</organism>
<dbReference type="AlphaFoldDB" id="A0A086THY5"/>
<feature type="chain" id="PRO_5001815748" evidence="2">
    <location>
        <begin position="23"/>
        <end position="407"/>
    </location>
</feature>
<sequence>MRKSPLLVRLAVVAAWTERSIADGSEASQAVDSVDCDCYLTNGSVPTYYSQRMFFDFRNLAEFAGVPDTLDDVPDSIHASPSSEYFETDSWTSVWELQTWDNRKGVGELSHGDTVLMVNSPNNVYLEENDDDDDEDAGPETFMTMRTARLPEFQTAAEFQSTQSYHYVSLRMLARTIGDPGAVTAMFTYRHSEELADVQEADIEFLTNGPRDRIQYTNQPSYTLEGDEFPEAARNASVPGDVEWTRWMVHRLDWTPDECVWYVDGEETARISYQTPLDPAQIIFNAWSDGGAWSGNMSVHDAAYLQIQWIEMVFNTTGDDDGSTKRSDAGRSPGRPGRLVWRDHEEDEGGCGHVCSIDERDEVGSVTMLSESSAPSCRVWVSHLSSSGVIRILLVCAVWFSLLDWLI</sequence>
<keyword evidence="2" id="KW-0732">Signal</keyword>
<dbReference type="PANTHER" id="PTHR38121:SF4">
    <property type="entry name" value="GH16 DOMAIN-CONTAINING PROTEIN-RELATED"/>
    <property type="match status" value="1"/>
</dbReference>
<comment type="caution">
    <text evidence="4">The sequence shown here is derived from an EMBL/GenBank/DDBJ whole genome shotgun (WGS) entry which is preliminary data.</text>
</comment>
<dbReference type="CDD" id="cd00413">
    <property type="entry name" value="Glyco_hydrolase_16"/>
    <property type="match status" value="1"/>
</dbReference>
<dbReference type="GO" id="GO:0004553">
    <property type="term" value="F:hydrolase activity, hydrolyzing O-glycosyl compounds"/>
    <property type="evidence" value="ECO:0007669"/>
    <property type="project" value="InterPro"/>
</dbReference>
<dbReference type="InterPro" id="IPR013320">
    <property type="entry name" value="ConA-like_dom_sf"/>
</dbReference>
<evidence type="ECO:0000313" key="4">
    <source>
        <dbReference type="EMBL" id="KFH48967.1"/>
    </source>
</evidence>
<evidence type="ECO:0000256" key="2">
    <source>
        <dbReference type="SAM" id="SignalP"/>
    </source>
</evidence>
<dbReference type="GO" id="GO:0005975">
    <property type="term" value="P:carbohydrate metabolic process"/>
    <property type="evidence" value="ECO:0007669"/>
    <property type="project" value="InterPro"/>
</dbReference>
<keyword evidence="5" id="KW-1185">Reference proteome</keyword>
<feature type="region of interest" description="Disordered" evidence="1">
    <location>
        <begin position="318"/>
        <end position="349"/>
    </location>
</feature>
<dbReference type="PROSITE" id="PS51762">
    <property type="entry name" value="GH16_2"/>
    <property type="match status" value="1"/>
</dbReference>
<evidence type="ECO:0000313" key="5">
    <source>
        <dbReference type="Proteomes" id="UP000029964"/>
    </source>
</evidence>
<proteinExistence type="predicted"/>
<dbReference type="PANTHER" id="PTHR38121">
    <property type="entry name" value="GH16 DOMAIN-CONTAINING PROTEIN"/>
    <property type="match status" value="1"/>
</dbReference>
<reference evidence="5" key="1">
    <citation type="journal article" date="2014" name="Genome Announc.">
        <title>Genome sequence and annotation of Acremonium chrysogenum, producer of the beta-lactam antibiotic cephalosporin C.</title>
        <authorList>
            <person name="Terfehr D."/>
            <person name="Dahlmann T.A."/>
            <person name="Specht T."/>
            <person name="Zadra I."/>
            <person name="Kuernsteiner H."/>
            <person name="Kueck U."/>
        </authorList>
    </citation>
    <scope>NUCLEOTIDE SEQUENCE [LARGE SCALE GENOMIC DNA]</scope>
    <source>
        <strain evidence="5">ATCC 11550 / CBS 779.69 / DSM 880 / IAM 14645 / JCM 23072 / IMI 49137</strain>
    </source>
</reference>
<feature type="domain" description="GH16" evidence="3">
    <location>
        <begin position="61"/>
        <end position="318"/>
    </location>
</feature>
<dbReference type="Pfam" id="PF00722">
    <property type="entry name" value="Glyco_hydro_16"/>
    <property type="match status" value="1"/>
</dbReference>
<dbReference type="HOGENOM" id="CLU_039765_0_1_1"/>
<dbReference type="EMBL" id="JPKY01000001">
    <property type="protein sequence ID" value="KFH48967.1"/>
    <property type="molecule type" value="Genomic_DNA"/>
</dbReference>
<dbReference type="InterPro" id="IPR000757">
    <property type="entry name" value="Beta-glucanase-like"/>
</dbReference>
<dbReference type="SUPFAM" id="SSF49899">
    <property type="entry name" value="Concanavalin A-like lectins/glucanases"/>
    <property type="match status" value="1"/>
</dbReference>
<feature type="signal peptide" evidence="2">
    <location>
        <begin position="1"/>
        <end position="22"/>
    </location>
</feature>
<dbReference type="Proteomes" id="UP000029964">
    <property type="component" value="Unassembled WGS sequence"/>
</dbReference>
<dbReference type="OrthoDB" id="4388755at2759"/>
<dbReference type="Gene3D" id="2.60.120.200">
    <property type="match status" value="1"/>
</dbReference>
<evidence type="ECO:0000256" key="1">
    <source>
        <dbReference type="SAM" id="MobiDB-lite"/>
    </source>
</evidence>
<protein>
    <submittedName>
        <fullName evidence="4">Beta-glucanase-like protein</fullName>
    </submittedName>
</protein>
<gene>
    <name evidence="4" type="ORF">ACRE_000570</name>
</gene>
<accession>A0A086THY5</accession>
<evidence type="ECO:0000259" key="3">
    <source>
        <dbReference type="PROSITE" id="PS51762"/>
    </source>
</evidence>
<dbReference type="STRING" id="857340.A0A086THY5"/>